<dbReference type="AlphaFoldDB" id="A0A1F4NQ34"/>
<organism evidence="8 9">
    <name type="scientific">candidate division Kazan bacterium RIFCSPLOWO2_01_FULL_45_19</name>
    <dbReference type="NCBI Taxonomy" id="1798538"/>
    <lineage>
        <taxon>Bacteria</taxon>
        <taxon>Bacteria division Kazan-3B-28</taxon>
    </lineage>
</organism>
<keyword evidence="4" id="KW-0699">rRNA-binding</keyword>
<evidence type="ECO:0000256" key="4">
    <source>
        <dbReference type="HAMAP-Rule" id="MF_01341"/>
    </source>
</evidence>
<feature type="compositionally biased region" description="Gly residues" evidence="6">
    <location>
        <begin position="27"/>
        <end position="39"/>
    </location>
</feature>
<dbReference type="SUPFAM" id="SSF52080">
    <property type="entry name" value="Ribosomal proteins L15p and L18e"/>
    <property type="match status" value="1"/>
</dbReference>
<comment type="caution">
    <text evidence="8">The sequence shown here is derived from an EMBL/GenBank/DDBJ whole genome shotgun (WGS) entry which is preliminary data.</text>
</comment>
<keyword evidence="2 4" id="KW-0689">Ribosomal protein</keyword>
<dbReference type="Proteomes" id="UP000178085">
    <property type="component" value="Unassembled WGS sequence"/>
</dbReference>
<dbReference type="GO" id="GO:0003735">
    <property type="term" value="F:structural constituent of ribosome"/>
    <property type="evidence" value="ECO:0007669"/>
    <property type="project" value="InterPro"/>
</dbReference>
<evidence type="ECO:0000256" key="3">
    <source>
        <dbReference type="ARBA" id="ARBA00023274"/>
    </source>
</evidence>
<dbReference type="InterPro" id="IPR001196">
    <property type="entry name" value="Ribosomal_uL15_CS"/>
</dbReference>
<dbReference type="HAMAP" id="MF_01341">
    <property type="entry name" value="Ribosomal_uL15"/>
    <property type="match status" value="1"/>
</dbReference>
<feature type="domain" description="Large ribosomal subunit protein uL15/eL18" evidence="7">
    <location>
        <begin position="82"/>
        <end position="147"/>
    </location>
</feature>
<reference evidence="8 9" key="1">
    <citation type="journal article" date="2016" name="Nat. Commun.">
        <title>Thousands of microbial genomes shed light on interconnected biogeochemical processes in an aquifer system.</title>
        <authorList>
            <person name="Anantharaman K."/>
            <person name="Brown C.T."/>
            <person name="Hug L.A."/>
            <person name="Sharon I."/>
            <person name="Castelle C.J."/>
            <person name="Probst A.J."/>
            <person name="Thomas B.C."/>
            <person name="Singh A."/>
            <person name="Wilkins M.J."/>
            <person name="Karaoz U."/>
            <person name="Brodie E.L."/>
            <person name="Williams K.H."/>
            <person name="Hubbard S.S."/>
            <person name="Banfield J.F."/>
        </authorList>
    </citation>
    <scope>NUCLEOTIDE SEQUENCE [LARGE SCALE GENOMIC DNA]</scope>
</reference>
<comment type="similarity">
    <text evidence="1 4 5">Belongs to the universal ribosomal protein uL15 family.</text>
</comment>
<dbReference type="GO" id="GO:0006412">
    <property type="term" value="P:translation"/>
    <property type="evidence" value="ECO:0007669"/>
    <property type="project" value="UniProtKB-UniRule"/>
</dbReference>
<dbReference type="InterPro" id="IPR021131">
    <property type="entry name" value="Ribosomal_uL15/eL18"/>
</dbReference>
<dbReference type="Gene3D" id="3.100.10.10">
    <property type="match status" value="1"/>
</dbReference>
<dbReference type="GO" id="GO:0022625">
    <property type="term" value="C:cytosolic large ribosomal subunit"/>
    <property type="evidence" value="ECO:0007669"/>
    <property type="project" value="TreeGrafter"/>
</dbReference>
<evidence type="ECO:0000256" key="5">
    <source>
        <dbReference type="RuleBase" id="RU003888"/>
    </source>
</evidence>
<evidence type="ECO:0000256" key="1">
    <source>
        <dbReference type="ARBA" id="ARBA00007320"/>
    </source>
</evidence>
<dbReference type="Pfam" id="PF00828">
    <property type="entry name" value="Ribosomal_L27A"/>
    <property type="match status" value="1"/>
</dbReference>
<dbReference type="NCBIfam" id="TIGR01071">
    <property type="entry name" value="rplO_bact"/>
    <property type="match status" value="1"/>
</dbReference>
<evidence type="ECO:0000313" key="9">
    <source>
        <dbReference type="Proteomes" id="UP000178085"/>
    </source>
</evidence>
<dbReference type="PROSITE" id="PS00475">
    <property type="entry name" value="RIBOSOMAL_L15"/>
    <property type="match status" value="1"/>
</dbReference>
<dbReference type="GO" id="GO:0019843">
    <property type="term" value="F:rRNA binding"/>
    <property type="evidence" value="ECO:0007669"/>
    <property type="project" value="UniProtKB-UniRule"/>
</dbReference>
<keyword evidence="4" id="KW-0694">RNA-binding</keyword>
<accession>A0A1F4NQ34</accession>
<comment type="subunit">
    <text evidence="4">Part of the 50S ribosomal subunit.</text>
</comment>
<dbReference type="InterPro" id="IPR005749">
    <property type="entry name" value="Ribosomal_uL15_bac-type"/>
</dbReference>
<comment type="function">
    <text evidence="4">Binds to the 23S rRNA.</text>
</comment>
<dbReference type="InterPro" id="IPR030878">
    <property type="entry name" value="Ribosomal_uL15"/>
</dbReference>
<dbReference type="EMBL" id="METD01000001">
    <property type="protein sequence ID" value="OGB73398.1"/>
    <property type="molecule type" value="Genomic_DNA"/>
</dbReference>
<evidence type="ECO:0000256" key="2">
    <source>
        <dbReference type="ARBA" id="ARBA00022980"/>
    </source>
</evidence>
<gene>
    <name evidence="4" type="primary">rplO</name>
    <name evidence="8" type="ORF">A3K51_00800</name>
</gene>
<dbReference type="PANTHER" id="PTHR12934">
    <property type="entry name" value="50S RIBOSOMAL PROTEIN L15"/>
    <property type="match status" value="1"/>
</dbReference>
<proteinExistence type="inferred from homology"/>
<dbReference type="PANTHER" id="PTHR12934:SF11">
    <property type="entry name" value="LARGE RIBOSOMAL SUBUNIT PROTEIN UL15M"/>
    <property type="match status" value="1"/>
</dbReference>
<name>A0A1F4NQ34_UNCK3</name>
<evidence type="ECO:0000313" key="8">
    <source>
        <dbReference type="EMBL" id="OGB73398.1"/>
    </source>
</evidence>
<evidence type="ECO:0000259" key="7">
    <source>
        <dbReference type="Pfam" id="PF00828"/>
    </source>
</evidence>
<evidence type="ECO:0000256" key="6">
    <source>
        <dbReference type="SAM" id="MobiDB-lite"/>
    </source>
</evidence>
<sequence>MTLEITTLHGAVKGTRYPSRKRVGRGNSAGGGNTSGRGNKGQKARTGKKLSAKFEGGQMPLVQRIAKKKGFRAHRKFSVFRLNLKDLSRYLNDNILTIERLHQAGLIGPDTRVKVLGEGEISTNLTIQTHFISEPARKKIEGAGGTIKIVK</sequence>
<protein>
    <recommendedName>
        <fullName evidence="4">Large ribosomal subunit protein uL15</fullName>
    </recommendedName>
</protein>
<dbReference type="InterPro" id="IPR036227">
    <property type="entry name" value="Ribosomal_uL15/eL18_sf"/>
</dbReference>
<feature type="region of interest" description="Disordered" evidence="6">
    <location>
        <begin position="16"/>
        <end position="47"/>
    </location>
</feature>
<keyword evidence="3 4" id="KW-0687">Ribonucleoprotein</keyword>